<reference evidence="4" key="1">
    <citation type="journal article" date="2016" name="Appl. Microbiol. Biotechnol.">
        <title>Adhesion of the genome-sequenced Lactococcus lactis subsp. cremoris IBB477 strain is mediated by specific molecular determinants.</title>
        <authorList>
            <person name="Radziwill-Bienkowska J.M."/>
            <person name="Le D.T."/>
            <person name="Szczesny P."/>
            <person name="Duviau M.P."/>
            <person name="Aleksandrzak-Piekarczyk T."/>
            <person name="Loubiere P."/>
            <person name="Mercier-Bonin M."/>
            <person name="Bardowski J.K."/>
            <person name="Kowalczyk M."/>
        </authorList>
    </citation>
    <scope>NUCLEOTIDE SEQUENCE [LARGE SCALE GENOMIC DNA]</scope>
    <source>
        <strain evidence="4">IBB477</strain>
    </source>
</reference>
<dbReference type="AlphaFoldDB" id="A0A1E7G2Q2"/>
<keyword evidence="2" id="KW-0436">Ligase</keyword>
<feature type="domain" description="AMP-dependent synthetase/ligase" evidence="3">
    <location>
        <begin position="16"/>
        <end position="348"/>
    </location>
</feature>
<dbReference type="PANTHER" id="PTHR24096">
    <property type="entry name" value="LONG-CHAIN-FATTY-ACID--COA LIGASE"/>
    <property type="match status" value="1"/>
</dbReference>
<comment type="caution">
    <text evidence="4">The sequence shown here is derived from an EMBL/GenBank/DDBJ whole genome shotgun (WGS) entry which is preliminary data.</text>
</comment>
<accession>A0A1E7G2Q2</accession>
<evidence type="ECO:0000313" key="4">
    <source>
        <dbReference type="EMBL" id="OEU39245.1"/>
    </source>
</evidence>
<name>A0A1E7G2Q2_LACLC</name>
<evidence type="ECO:0000259" key="3">
    <source>
        <dbReference type="Pfam" id="PF00501"/>
    </source>
</evidence>
<dbReference type="SUPFAM" id="SSF56801">
    <property type="entry name" value="Acetyl-CoA synthetase-like"/>
    <property type="match status" value="1"/>
</dbReference>
<dbReference type="Gene3D" id="3.40.50.12780">
    <property type="entry name" value="N-terminal domain of ligase-like"/>
    <property type="match status" value="1"/>
</dbReference>
<evidence type="ECO:0000256" key="1">
    <source>
        <dbReference type="ARBA" id="ARBA00006432"/>
    </source>
</evidence>
<sequence length="480" mass="54641">MWKYVNEALKKNLKSKFISDSQNLTYEKILRFVKLRGEQLQKSFPRYSKCAILCEDEMYTALAIISCWFAGLIPIPLSKNYGEKHYKKILLQSKPNLIITDSDSISFGKRDVQNFNIRGGNYSQQKFDIEVDKSLKGISVILYTSGTTGIPKGVLLTHQGLLTNIIGIKSYLKLSHLDNIMIARSLYHCSVFTGEFLVAISQGANIYFFNDSFNPMKLITKIKENNITICGGTPTLFKQVVTLLERTKEVLPIKQLSISGECLTQETASIVRKAFKESMIFNSYGQTEASPRISYLPSQYFDEYSDSVGFALPSTKIKICSKESGEILPADARGIIYVKSPSVMKGYYKEKILTQKTIQKGWLKTNDFGYIDNKGFLYVLSRVDDLIIKAGMNVYPREIENIINSFKEVKECIVYQNNRGGIGVDVILESKYSSFSKQEFLNRSLESLPQFQMPNEVNFVKKIEKSISEKLIRRKKKDNV</sequence>
<evidence type="ECO:0000256" key="2">
    <source>
        <dbReference type="ARBA" id="ARBA00022598"/>
    </source>
</evidence>
<dbReference type="Pfam" id="PF00501">
    <property type="entry name" value="AMP-binding"/>
    <property type="match status" value="1"/>
</dbReference>
<dbReference type="InterPro" id="IPR020845">
    <property type="entry name" value="AMP-binding_CS"/>
</dbReference>
<dbReference type="GO" id="GO:0016405">
    <property type="term" value="F:CoA-ligase activity"/>
    <property type="evidence" value="ECO:0007669"/>
    <property type="project" value="TreeGrafter"/>
</dbReference>
<dbReference type="InterPro" id="IPR042099">
    <property type="entry name" value="ANL_N_sf"/>
</dbReference>
<gene>
    <name evidence="4" type="ORF">AJ89_09930</name>
</gene>
<dbReference type="PROSITE" id="PS00455">
    <property type="entry name" value="AMP_BINDING"/>
    <property type="match status" value="1"/>
</dbReference>
<dbReference type="Gene3D" id="3.30.300.30">
    <property type="match status" value="1"/>
</dbReference>
<protein>
    <recommendedName>
        <fullName evidence="3">AMP-dependent synthetase/ligase domain-containing protein</fullName>
    </recommendedName>
</protein>
<organism evidence="4">
    <name type="scientific">Lactococcus cremoris subsp. cremoris IBB477</name>
    <dbReference type="NCBI Taxonomy" id="1449093"/>
    <lineage>
        <taxon>Bacteria</taxon>
        <taxon>Bacillati</taxon>
        <taxon>Bacillota</taxon>
        <taxon>Bacilli</taxon>
        <taxon>Lactobacillales</taxon>
        <taxon>Streptococcaceae</taxon>
        <taxon>Lactococcus</taxon>
        <taxon>Lactococcus cremoris subsp. cremoris</taxon>
    </lineage>
</organism>
<comment type="similarity">
    <text evidence="1">Belongs to the ATP-dependent AMP-binding enzyme family.</text>
</comment>
<dbReference type="PANTHER" id="PTHR24096:SF149">
    <property type="entry name" value="AMP-BINDING DOMAIN-CONTAINING PROTEIN-RELATED"/>
    <property type="match status" value="1"/>
</dbReference>
<proteinExistence type="inferred from homology"/>
<dbReference type="EMBL" id="JMMZ01000028">
    <property type="protein sequence ID" value="OEU39245.1"/>
    <property type="molecule type" value="Genomic_DNA"/>
</dbReference>
<dbReference type="RefSeq" id="WP_075070594.1">
    <property type="nucleotide sequence ID" value="NZ_CM007353.1"/>
</dbReference>
<dbReference type="InterPro" id="IPR045851">
    <property type="entry name" value="AMP-bd_C_sf"/>
</dbReference>
<dbReference type="InterPro" id="IPR000873">
    <property type="entry name" value="AMP-dep_synth/lig_dom"/>
</dbReference>
<dbReference type="Proteomes" id="UP000176236">
    <property type="component" value="Chromosome"/>
</dbReference>